<reference evidence="2" key="1">
    <citation type="journal article" date="2013" name="ISME J.">
        <title>A small predatory core genome in the divergent marine Bacteriovorax marinus SJ and the terrestrial Bdellovibrio bacteriovorus.</title>
        <authorList>
            <person name="Crossman L.C."/>
            <person name="Chen H."/>
            <person name="Cerdeno-Tarraga A.M."/>
            <person name="Brooks K."/>
            <person name="Quail M.A."/>
            <person name="Pineiro S.A."/>
            <person name="Hobley L."/>
            <person name="Sockett R.E."/>
            <person name="Bentley S.D."/>
            <person name="Parkhill J."/>
            <person name="Williams H.N."/>
            <person name="Stine O.C."/>
        </authorList>
    </citation>
    <scope>NUCLEOTIDE SEQUENCE [LARGE SCALE GENOMIC DNA]</scope>
    <source>
        <strain evidence="2">ATCC BAA-682 / DSM 15412 / SJ</strain>
    </source>
</reference>
<keyword evidence="2" id="KW-1185">Reference proteome</keyword>
<dbReference type="OrthoDB" id="5290765at2"/>
<dbReference type="PATRIC" id="fig|862908.3.peg.1853"/>
<dbReference type="STRING" id="862908.BMS_1954"/>
<dbReference type="KEGG" id="bmx:BMS_1954"/>
<organism evidence="1 2">
    <name type="scientific">Halobacteriovorax marinus (strain ATCC BAA-682 / DSM 15412 / SJ)</name>
    <name type="common">Bacteriovorax marinus</name>
    <dbReference type="NCBI Taxonomy" id="862908"/>
    <lineage>
        <taxon>Bacteria</taxon>
        <taxon>Pseudomonadati</taxon>
        <taxon>Bdellovibrionota</taxon>
        <taxon>Bacteriovoracia</taxon>
        <taxon>Bacteriovoracales</taxon>
        <taxon>Halobacteriovoraceae</taxon>
        <taxon>Halobacteriovorax</taxon>
    </lineage>
</organism>
<evidence type="ECO:0000313" key="2">
    <source>
        <dbReference type="Proteomes" id="UP000008963"/>
    </source>
</evidence>
<dbReference type="AlphaFoldDB" id="E1X2K2"/>
<dbReference type="eggNOG" id="COG0457">
    <property type="taxonomic scope" value="Bacteria"/>
</dbReference>
<dbReference type="HOGENOM" id="CLU_506026_0_0_7"/>
<accession>E1X2K2</accession>
<dbReference type="Proteomes" id="UP000008963">
    <property type="component" value="Chromosome"/>
</dbReference>
<evidence type="ECO:0000313" key="1">
    <source>
        <dbReference type="EMBL" id="CBW26769.1"/>
    </source>
</evidence>
<dbReference type="EMBL" id="FQ312005">
    <property type="protein sequence ID" value="CBW26769.1"/>
    <property type="molecule type" value="Genomic_DNA"/>
</dbReference>
<dbReference type="RefSeq" id="WP_014244550.1">
    <property type="nucleotide sequence ID" value="NC_016620.1"/>
</dbReference>
<protein>
    <submittedName>
        <fullName evidence="1">Uncharacterized protein</fullName>
    </submittedName>
</protein>
<sequence length="538" mass="61405">MEAIKLTKLIGNSEESFYQLGLKDRDGHTFLLNHMQSVLSLGIPKIDKILREIAGNFFDSQQEKNSLYEAWLSNYANGLGISTRELVFTLLLPELSSCLSKWVPSLSSAMLGCSSFFFWDDKDQSPVHGRILDFPLVSSFDKYERTILYQFENLPKVYSFGSTGFPFASITSMNEFGVTLALHQKFTDVLNIHGRSVFDIGNELIFNVKTMEDALEILEQAQSITTWCFNMTFPDGRWLSADLMGDKLHYETGVIEKGSITYFNNDLLDSNLKTSDYHPYAIAPHNQMRKNSGESKIKKLEKKKSLSSFDVLKAMGTPNKEAFALGDKWCLDTLTPSSVQVLALCPQRAKALSIAGEAPKVFVGAYEEHLDIWEDPQIKLIKKKINNNASEYKEGLSEYMLAQVAFDHKDFTLAYHHIQMAHDLLAQTKWEVISEFYFLVFQFMKEKHKKVRATLLDQFQVLLPDLPEVLQDHAWLFIARLERILHKSTRVSEKDIKHPALKKVLELESKIPTLILHPTITLLMAPRLDLVDIIYPLS</sequence>
<dbReference type="Gene3D" id="3.60.60.10">
    <property type="entry name" value="Penicillin V Acylase, Chain A"/>
    <property type="match status" value="1"/>
</dbReference>
<proteinExistence type="predicted"/>
<gene>
    <name evidence="1" type="ordered locus">BMS_1954</name>
</gene>
<name>E1X2K2_HALMS</name>